<reference evidence="2 3" key="1">
    <citation type="submission" date="2019-04" db="EMBL/GenBank/DDBJ databases">
        <title>Complete genome sequence of Arthrobacter sp. ZXY-2 associated with effective atrazine degradation and salt adaptation.</title>
        <authorList>
            <person name="Zhao X."/>
        </authorList>
    </citation>
    <scope>NUCLEOTIDE SEQUENCE [LARGE SCALE GENOMIC DNA]</scope>
    <source>
        <strain evidence="3">ZP60</strain>
    </source>
</reference>
<feature type="domain" description="BioF2-like acetyltransferase" evidence="1">
    <location>
        <begin position="163"/>
        <end position="302"/>
    </location>
</feature>
<accession>A0A4D6K8R5</accession>
<dbReference type="InterPro" id="IPR050644">
    <property type="entry name" value="PG_Glycine_Bridge_Synth"/>
</dbReference>
<evidence type="ECO:0000313" key="3">
    <source>
        <dbReference type="Proteomes" id="UP000297053"/>
    </source>
</evidence>
<dbReference type="InterPro" id="IPR016181">
    <property type="entry name" value="Acyl_CoA_acyltransferase"/>
</dbReference>
<proteinExistence type="predicted"/>
<dbReference type="GeneID" id="42177890"/>
<dbReference type="Pfam" id="PF13480">
    <property type="entry name" value="Acetyltransf_6"/>
    <property type="match status" value="1"/>
</dbReference>
<dbReference type="PANTHER" id="PTHR36174">
    <property type="entry name" value="LIPID II:GLYCINE GLYCYLTRANSFERASE"/>
    <property type="match status" value="1"/>
</dbReference>
<evidence type="ECO:0000259" key="1">
    <source>
        <dbReference type="Pfam" id="PF13480"/>
    </source>
</evidence>
<evidence type="ECO:0000313" key="2">
    <source>
        <dbReference type="EMBL" id="QCD64678.1"/>
    </source>
</evidence>
<dbReference type="InterPro" id="IPR038740">
    <property type="entry name" value="BioF2-like_GNAT_dom"/>
</dbReference>
<dbReference type="SMR" id="A0A4D6K8R5"/>
<dbReference type="DNASU" id="8412726"/>
<dbReference type="Gene3D" id="3.40.630.30">
    <property type="match status" value="1"/>
</dbReference>
<dbReference type="AlphaFoldDB" id="A0A4D6K8R5"/>
<name>A0A4D6K8R5_9EURY</name>
<dbReference type="KEGG" id="halz:E5139_03095"/>
<dbReference type="EMBL" id="CP039375">
    <property type="protein sequence ID" value="QCD64678.1"/>
    <property type="molecule type" value="Genomic_DNA"/>
</dbReference>
<organism evidence="2 3">
    <name type="scientific">Halomicrobium mukohataei</name>
    <dbReference type="NCBI Taxonomy" id="57705"/>
    <lineage>
        <taxon>Archaea</taxon>
        <taxon>Methanobacteriati</taxon>
        <taxon>Methanobacteriota</taxon>
        <taxon>Stenosarchaea group</taxon>
        <taxon>Halobacteria</taxon>
        <taxon>Halobacteriales</taxon>
        <taxon>Haloarculaceae</taxon>
        <taxon>Halomicrobium</taxon>
    </lineage>
</organism>
<dbReference type="GO" id="GO:0016740">
    <property type="term" value="F:transferase activity"/>
    <property type="evidence" value="ECO:0007669"/>
    <property type="project" value="UniProtKB-KW"/>
</dbReference>
<keyword evidence="2" id="KW-0808">Transferase</keyword>
<dbReference type="SUPFAM" id="SSF55729">
    <property type="entry name" value="Acyl-CoA N-acyltransferases (Nat)"/>
    <property type="match status" value="1"/>
</dbReference>
<reference evidence="2 3" key="2">
    <citation type="submission" date="2019-04" db="EMBL/GenBank/DDBJ databases">
        <authorList>
            <person name="Yang S."/>
            <person name="Wei W."/>
        </authorList>
    </citation>
    <scope>NUCLEOTIDE SEQUENCE [LARGE SCALE GENOMIC DNA]</scope>
    <source>
        <strain evidence="3">ZP60</strain>
    </source>
</reference>
<dbReference type="OMA" id="RKWERIN"/>
<dbReference type="PANTHER" id="PTHR36174:SF1">
    <property type="entry name" value="LIPID II:GLYCINE GLYCYLTRANSFERASE"/>
    <property type="match status" value="1"/>
</dbReference>
<gene>
    <name evidence="2" type="ORF">E5139_03095</name>
</gene>
<protein>
    <submittedName>
        <fullName evidence="2">GNAT family N-acetyltransferase</fullName>
    </submittedName>
</protein>
<dbReference type="Proteomes" id="UP000297053">
    <property type="component" value="Chromosome"/>
</dbReference>
<dbReference type="RefSeq" id="WP_015764120.1">
    <property type="nucleotide sequence ID" value="NZ_CP039375.1"/>
</dbReference>
<sequence length="334" mass="36852">MEIERLDIDEWGEAVPDSGIELFHQPEALEVLAEHVDGDLELYGGFKGQQAIGLLPVVTDSKLVGTTVTSPPPSMNVPRLGPVVMPTSPKQRKIESVNSKFTEAVLETIDTGGSLSLFRMVCNSQYLDPRPYVWADYDLTTQFTYRLDLADATADETMAGFSSSLRREIRSARELDVSVSVEGLDGARAIYKATRERYAEQERPFPIEWSYVRDLVSALGDRARPYVVRGPDGAFLGGITALYSPDAAYFWQGGTRSSYEGVSLNSLVHWQIIADILADDALASVTGYDLMGANTERLCRYKSKFGADLVPYYVVESDGIGMDLAKATYSTLKR</sequence>